<dbReference type="AlphaFoldDB" id="A0A366LJ24"/>
<organism evidence="2 3">
    <name type="scientific">Spongiactinospora rosea</name>
    <dbReference type="NCBI Taxonomy" id="2248750"/>
    <lineage>
        <taxon>Bacteria</taxon>
        <taxon>Bacillati</taxon>
        <taxon>Actinomycetota</taxon>
        <taxon>Actinomycetes</taxon>
        <taxon>Streptosporangiales</taxon>
        <taxon>Streptosporangiaceae</taxon>
        <taxon>Spongiactinospora</taxon>
    </lineage>
</organism>
<dbReference type="PANTHER" id="PTHR30543:SF21">
    <property type="entry name" value="NAD(P)H-DEPENDENT FMN REDUCTASE LOT6"/>
    <property type="match status" value="1"/>
</dbReference>
<gene>
    <name evidence="2" type="ORF">DP939_43575</name>
</gene>
<dbReference type="PANTHER" id="PTHR30543">
    <property type="entry name" value="CHROMATE REDUCTASE"/>
    <property type="match status" value="1"/>
</dbReference>
<dbReference type="InterPro" id="IPR050712">
    <property type="entry name" value="NAD(P)H-dep_reductase"/>
</dbReference>
<dbReference type="EMBL" id="QMEY01000043">
    <property type="protein sequence ID" value="RBQ13895.1"/>
    <property type="molecule type" value="Genomic_DNA"/>
</dbReference>
<evidence type="ECO:0000313" key="2">
    <source>
        <dbReference type="EMBL" id="RBQ13895.1"/>
    </source>
</evidence>
<sequence>MQTESFRLAVIIGSVREGRFGPTVANWFIGQVRRRDDVILDVIGLAETPLPVHGQARPVVTGEYDSPEVRAFAARIGAAEYNHGYPGPLKIAIDSLNPEWHAKPVAFVSYGGVSGGLRSVEQLRAVSTELHAITIRGTVGFTMAHSRFDATGQPLHPEKANPEAKPLLDQLAWWARHLRTAKSLLPYGS</sequence>
<dbReference type="GO" id="GO:0010181">
    <property type="term" value="F:FMN binding"/>
    <property type="evidence" value="ECO:0007669"/>
    <property type="project" value="TreeGrafter"/>
</dbReference>
<reference evidence="2 3" key="1">
    <citation type="submission" date="2018-06" db="EMBL/GenBank/DDBJ databases">
        <title>Sphaerisporangium craniellae sp. nov., isolated from a marine sponge in the South China Sea.</title>
        <authorList>
            <person name="Li L."/>
        </authorList>
    </citation>
    <scope>NUCLEOTIDE SEQUENCE [LARGE SCALE GENOMIC DNA]</scope>
    <source>
        <strain evidence="2 3">LHW63015</strain>
    </source>
</reference>
<evidence type="ECO:0000259" key="1">
    <source>
        <dbReference type="Pfam" id="PF03358"/>
    </source>
</evidence>
<dbReference type="GO" id="GO:0005829">
    <property type="term" value="C:cytosol"/>
    <property type="evidence" value="ECO:0007669"/>
    <property type="project" value="TreeGrafter"/>
</dbReference>
<feature type="domain" description="NADPH-dependent FMN reductase-like" evidence="1">
    <location>
        <begin position="7"/>
        <end position="144"/>
    </location>
</feature>
<dbReference type="InterPro" id="IPR005025">
    <property type="entry name" value="FMN_Rdtase-like_dom"/>
</dbReference>
<comment type="caution">
    <text evidence="2">The sequence shown here is derived from an EMBL/GenBank/DDBJ whole genome shotgun (WGS) entry which is preliminary data.</text>
</comment>
<name>A0A366LJ24_9ACTN</name>
<evidence type="ECO:0000313" key="3">
    <source>
        <dbReference type="Proteomes" id="UP000253303"/>
    </source>
</evidence>
<dbReference type="SUPFAM" id="SSF52218">
    <property type="entry name" value="Flavoproteins"/>
    <property type="match status" value="1"/>
</dbReference>
<dbReference type="Pfam" id="PF03358">
    <property type="entry name" value="FMN_red"/>
    <property type="match status" value="1"/>
</dbReference>
<dbReference type="InterPro" id="IPR029039">
    <property type="entry name" value="Flavoprotein-like_sf"/>
</dbReference>
<dbReference type="OrthoDB" id="9812295at2"/>
<dbReference type="RefSeq" id="WP_113986710.1">
    <property type="nucleotide sequence ID" value="NZ_QMEY01000043.1"/>
</dbReference>
<accession>A0A366LJ24</accession>
<dbReference type="Gene3D" id="3.40.50.360">
    <property type="match status" value="1"/>
</dbReference>
<proteinExistence type="predicted"/>
<keyword evidence="3" id="KW-1185">Reference proteome</keyword>
<protein>
    <submittedName>
        <fullName evidence="2">NADPH-dependent FMN reductase</fullName>
    </submittedName>
</protein>
<dbReference type="GO" id="GO:0016491">
    <property type="term" value="F:oxidoreductase activity"/>
    <property type="evidence" value="ECO:0007669"/>
    <property type="project" value="InterPro"/>
</dbReference>
<dbReference type="Proteomes" id="UP000253303">
    <property type="component" value="Unassembled WGS sequence"/>
</dbReference>